<dbReference type="InterPro" id="IPR050157">
    <property type="entry name" value="PSI_iron-sulfur_center"/>
</dbReference>
<comment type="caution">
    <text evidence="7">The sequence shown here is derived from an EMBL/GenBank/DDBJ whole genome shotgun (WGS) entry which is preliminary data.</text>
</comment>
<dbReference type="SUPFAM" id="SSF54862">
    <property type="entry name" value="4Fe-4S ferredoxins"/>
    <property type="match status" value="1"/>
</dbReference>
<accession>A0A4S4G2W5</accession>
<evidence type="ECO:0000256" key="1">
    <source>
        <dbReference type="ARBA" id="ARBA00001966"/>
    </source>
</evidence>
<sequence length="207" mass="21751">MGKNKPVITRRDLCAGLGGTAALVALGGLRLTGPEKLVRPPGGQDEERLISACIRCEKCYEVCPHGVIAPAHIENGVVNMRTPVMNFDAAWCDWCAEANGGAPLCVECCPTEALALPAGAVEETTVLGVAVIKEDWCLAYRLTGCRFCYDACEFEAIELDGESRPSVVADRCNGCGACESVCVSLRNGSISSGATSRAIIVVPDTEA</sequence>
<feature type="domain" description="4Fe-4S ferredoxin-type" evidence="6">
    <location>
        <begin position="44"/>
        <end position="73"/>
    </location>
</feature>
<reference evidence="7 8" key="1">
    <citation type="submission" date="2019-04" db="EMBL/GenBank/DDBJ databases">
        <title>Microbes associate with the intestines of laboratory mice.</title>
        <authorList>
            <person name="Navarre W."/>
            <person name="Wong E."/>
            <person name="Huang K.C."/>
            <person name="Tropini C."/>
            <person name="Ng K."/>
            <person name="Yu B."/>
        </authorList>
    </citation>
    <scope>NUCLEOTIDE SEQUENCE [LARGE SCALE GENOMIC DNA]</scope>
    <source>
        <strain evidence="7 8">NM80_B27</strain>
    </source>
</reference>
<organism evidence="7 8">
    <name type="scientific">Adlercreutzia caecimuris</name>
    <dbReference type="NCBI Taxonomy" id="671266"/>
    <lineage>
        <taxon>Bacteria</taxon>
        <taxon>Bacillati</taxon>
        <taxon>Actinomycetota</taxon>
        <taxon>Coriobacteriia</taxon>
        <taxon>Eggerthellales</taxon>
        <taxon>Eggerthellaceae</taxon>
        <taxon>Adlercreutzia</taxon>
    </lineage>
</organism>
<dbReference type="InterPro" id="IPR006311">
    <property type="entry name" value="TAT_signal"/>
</dbReference>
<keyword evidence="5" id="KW-0411">Iron-sulfur</keyword>
<keyword evidence="4" id="KW-0408">Iron</keyword>
<dbReference type="RefSeq" id="WP_136434282.1">
    <property type="nucleotide sequence ID" value="NZ_SSTJ01000006.1"/>
</dbReference>
<evidence type="ECO:0000313" key="8">
    <source>
        <dbReference type="Proteomes" id="UP000308978"/>
    </source>
</evidence>
<evidence type="ECO:0000259" key="6">
    <source>
        <dbReference type="PROSITE" id="PS51379"/>
    </source>
</evidence>
<dbReference type="Gene3D" id="3.30.70.20">
    <property type="match status" value="2"/>
</dbReference>
<dbReference type="AlphaFoldDB" id="A0A4S4G2W5"/>
<keyword evidence="2" id="KW-0004">4Fe-4S</keyword>
<gene>
    <name evidence="7" type="ORF">E5986_06235</name>
</gene>
<name>A0A4S4G2W5_9ACTN</name>
<dbReference type="InterPro" id="IPR017900">
    <property type="entry name" value="4Fe4S_Fe_S_CS"/>
</dbReference>
<dbReference type="PROSITE" id="PS51379">
    <property type="entry name" value="4FE4S_FER_2"/>
    <property type="match status" value="2"/>
</dbReference>
<comment type="cofactor">
    <cofactor evidence="1">
        <name>[4Fe-4S] cluster</name>
        <dbReference type="ChEBI" id="CHEBI:49883"/>
    </cofactor>
</comment>
<feature type="domain" description="4Fe-4S ferredoxin-type" evidence="6">
    <location>
        <begin position="163"/>
        <end position="193"/>
    </location>
</feature>
<dbReference type="GO" id="GO:0046872">
    <property type="term" value="F:metal ion binding"/>
    <property type="evidence" value="ECO:0007669"/>
    <property type="project" value="UniProtKB-KW"/>
</dbReference>
<protein>
    <submittedName>
        <fullName evidence="7">4Fe-4S dicluster domain-containing protein</fullName>
    </submittedName>
</protein>
<dbReference type="InterPro" id="IPR017896">
    <property type="entry name" value="4Fe4S_Fe-S-bd"/>
</dbReference>
<evidence type="ECO:0000256" key="4">
    <source>
        <dbReference type="ARBA" id="ARBA00023004"/>
    </source>
</evidence>
<dbReference type="GO" id="GO:0051539">
    <property type="term" value="F:4 iron, 4 sulfur cluster binding"/>
    <property type="evidence" value="ECO:0007669"/>
    <property type="project" value="UniProtKB-KW"/>
</dbReference>
<dbReference type="PROSITE" id="PS00198">
    <property type="entry name" value="4FE4S_FER_1"/>
    <property type="match status" value="1"/>
</dbReference>
<proteinExistence type="predicted"/>
<evidence type="ECO:0000256" key="5">
    <source>
        <dbReference type="ARBA" id="ARBA00023014"/>
    </source>
</evidence>
<dbReference type="Pfam" id="PF12838">
    <property type="entry name" value="Fer4_7"/>
    <property type="match status" value="1"/>
</dbReference>
<evidence type="ECO:0000256" key="2">
    <source>
        <dbReference type="ARBA" id="ARBA00022485"/>
    </source>
</evidence>
<dbReference type="PANTHER" id="PTHR24960:SF79">
    <property type="entry name" value="PHOTOSYSTEM I IRON-SULFUR CENTER"/>
    <property type="match status" value="1"/>
</dbReference>
<dbReference type="Proteomes" id="UP000308978">
    <property type="component" value="Unassembled WGS sequence"/>
</dbReference>
<dbReference type="EMBL" id="SSTJ01000006">
    <property type="protein sequence ID" value="THG37354.1"/>
    <property type="molecule type" value="Genomic_DNA"/>
</dbReference>
<dbReference type="PROSITE" id="PS51318">
    <property type="entry name" value="TAT"/>
    <property type="match status" value="1"/>
</dbReference>
<keyword evidence="3" id="KW-0479">Metal-binding</keyword>
<evidence type="ECO:0000256" key="3">
    <source>
        <dbReference type="ARBA" id="ARBA00022723"/>
    </source>
</evidence>
<dbReference type="Pfam" id="PF00037">
    <property type="entry name" value="Fer4"/>
    <property type="match status" value="1"/>
</dbReference>
<evidence type="ECO:0000313" key="7">
    <source>
        <dbReference type="EMBL" id="THG37354.1"/>
    </source>
</evidence>
<dbReference type="PANTHER" id="PTHR24960">
    <property type="entry name" value="PHOTOSYSTEM I IRON-SULFUR CENTER-RELATED"/>
    <property type="match status" value="1"/>
</dbReference>
<dbReference type="CDD" id="cd16373">
    <property type="entry name" value="DMSOR_beta_like"/>
    <property type="match status" value="1"/>
</dbReference>